<dbReference type="InterPro" id="IPR003439">
    <property type="entry name" value="ABC_transporter-like_ATP-bd"/>
</dbReference>
<proteinExistence type="inferred from homology"/>
<protein>
    <submittedName>
        <fullName evidence="6">ATP-binding cassette domain-containing protein</fullName>
    </submittedName>
</protein>
<dbReference type="PANTHER" id="PTHR43117">
    <property type="entry name" value="OSMOPROTECTANT IMPORT ATP-BINDING PROTEIN OSMV"/>
    <property type="match status" value="1"/>
</dbReference>
<dbReference type="GO" id="GO:0005524">
    <property type="term" value="F:ATP binding"/>
    <property type="evidence" value="ECO:0007669"/>
    <property type="project" value="UniProtKB-KW"/>
</dbReference>
<dbReference type="Pfam" id="PF00005">
    <property type="entry name" value="ABC_tran"/>
    <property type="match status" value="2"/>
</dbReference>
<dbReference type="RefSeq" id="WP_381496707.1">
    <property type="nucleotide sequence ID" value="NZ_JBHUOM010000001.1"/>
</dbReference>
<dbReference type="PROSITE" id="PS00211">
    <property type="entry name" value="ABC_TRANSPORTER_1"/>
    <property type="match status" value="1"/>
</dbReference>
<dbReference type="PANTHER" id="PTHR43117:SF4">
    <property type="entry name" value="OSMOPROTECTANT IMPORT ATP-BINDING PROTEIN OSMV"/>
    <property type="match status" value="1"/>
</dbReference>
<keyword evidence="7" id="KW-1185">Reference proteome</keyword>
<dbReference type="InterPro" id="IPR003593">
    <property type="entry name" value="AAA+_ATPase"/>
</dbReference>
<evidence type="ECO:0000256" key="2">
    <source>
        <dbReference type="ARBA" id="ARBA00022448"/>
    </source>
</evidence>
<dbReference type="SMART" id="SM00382">
    <property type="entry name" value="AAA"/>
    <property type="match status" value="2"/>
</dbReference>
<dbReference type="InterPro" id="IPR027417">
    <property type="entry name" value="P-loop_NTPase"/>
</dbReference>
<feature type="domain" description="ABC transporter" evidence="5">
    <location>
        <begin position="266"/>
        <end position="485"/>
    </location>
</feature>
<evidence type="ECO:0000313" key="6">
    <source>
        <dbReference type="EMBL" id="MFD2932511.1"/>
    </source>
</evidence>
<dbReference type="InterPro" id="IPR017871">
    <property type="entry name" value="ABC_transporter-like_CS"/>
</dbReference>
<keyword evidence="3" id="KW-0547">Nucleotide-binding</keyword>
<feature type="domain" description="ABC transporter" evidence="5">
    <location>
        <begin position="13"/>
        <end position="250"/>
    </location>
</feature>
<sequence>MAPIFMSEQTPLISLHKLTVRRNGRIVSSDLTFQLNLGECWSVIGPTGSGKTTFLQALAGRFPALPGTLSRRVPAEFVSFKEESNQFSYNGYFYQQRYQATMSDSAAGSDAGYTAIPSLRDFLQLTNDSPESTALLKRLGLMPLLSRSFIKLSNGQTRKARIGKALLRHPSVLLLDNPFVGLDVNFRIELTTWLGELMNHGLTIVLVTDAADIPTFTTHLAVMEKGQLRWSGAKEEYKPGHQKKPVIRVLPVLQTQPQRVNFEEVFRLQNILVRYGDTVILKDVDWVIRAGERWALFGQNGAGKSVLLSLLYGDHPQAYSNHVSVFGYRRGKSGESIWDVKRRIGFVSPELHLYFPQHLSVRQVALSGLTDTLAPPNRVSPETEADLAGLLTYFDLTDTTNRPFGTLSAGEQRLVLLVRAFLKNAPVLLLDEPFQAIDRYHIELARRLIDSFIGKTILFVTHNRNELPKSIDQIFTLADRNNKSLE</sequence>
<dbReference type="Proteomes" id="UP001597512">
    <property type="component" value="Unassembled WGS sequence"/>
</dbReference>
<evidence type="ECO:0000313" key="7">
    <source>
        <dbReference type="Proteomes" id="UP001597512"/>
    </source>
</evidence>
<dbReference type="SUPFAM" id="SSF52540">
    <property type="entry name" value="P-loop containing nucleoside triphosphate hydrolases"/>
    <property type="match status" value="2"/>
</dbReference>
<reference evidence="7" key="1">
    <citation type="journal article" date="2019" name="Int. J. Syst. Evol. Microbiol.">
        <title>The Global Catalogue of Microorganisms (GCM) 10K type strain sequencing project: providing services to taxonomists for standard genome sequencing and annotation.</title>
        <authorList>
            <consortium name="The Broad Institute Genomics Platform"/>
            <consortium name="The Broad Institute Genome Sequencing Center for Infectious Disease"/>
            <person name="Wu L."/>
            <person name="Ma J."/>
        </authorList>
    </citation>
    <scope>NUCLEOTIDE SEQUENCE [LARGE SCALE GENOMIC DNA]</scope>
    <source>
        <strain evidence="7">KCTC 52490</strain>
    </source>
</reference>
<dbReference type="EMBL" id="JBHUOM010000001">
    <property type="protein sequence ID" value="MFD2932511.1"/>
    <property type="molecule type" value="Genomic_DNA"/>
</dbReference>
<keyword evidence="2" id="KW-0813">Transport</keyword>
<evidence type="ECO:0000256" key="4">
    <source>
        <dbReference type="ARBA" id="ARBA00022840"/>
    </source>
</evidence>
<dbReference type="PROSITE" id="PS50893">
    <property type="entry name" value="ABC_TRANSPORTER_2"/>
    <property type="match status" value="2"/>
</dbReference>
<evidence type="ECO:0000256" key="3">
    <source>
        <dbReference type="ARBA" id="ARBA00022741"/>
    </source>
</evidence>
<evidence type="ECO:0000256" key="1">
    <source>
        <dbReference type="ARBA" id="ARBA00005417"/>
    </source>
</evidence>
<accession>A0ABW6AAS4</accession>
<keyword evidence="4 6" id="KW-0067">ATP-binding</keyword>
<gene>
    <name evidence="6" type="ORF">ACFS25_01890</name>
</gene>
<comment type="caution">
    <text evidence="6">The sequence shown here is derived from an EMBL/GenBank/DDBJ whole genome shotgun (WGS) entry which is preliminary data.</text>
</comment>
<comment type="similarity">
    <text evidence="1">Belongs to the ABC transporter superfamily.</text>
</comment>
<evidence type="ECO:0000259" key="5">
    <source>
        <dbReference type="PROSITE" id="PS50893"/>
    </source>
</evidence>
<name>A0ABW6AAS4_9BACT</name>
<dbReference type="Gene3D" id="3.40.50.300">
    <property type="entry name" value="P-loop containing nucleotide triphosphate hydrolases"/>
    <property type="match status" value="2"/>
</dbReference>
<organism evidence="6 7">
    <name type="scientific">Spirosoma flavum</name>
    <dbReference type="NCBI Taxonomy" id="2048557"/>
    <lineage>
        <taxon>Bacteria</taxon>
        <taxon>Pseudomonadati</taxon>
        <taxon>Bacteroidota</taxon>
        <taxon>Cytophagia</taxon>
        <taxon>Cytophagales</taxon>
        <taxon>Cytophagaceae</taxon>
        <taxon>Spirosoma</taxon>
    </lineage>
</organism>